<dbReference type="SUPFAM" id="SSF69618">
    <property type="entry name" value="HemD-like"/>
    <property type="match status" value="1"/>
</dbReference>
<feature type="domain" description="Tetrapyrrole biosynthesis uroporphyrinogen III synthase" evidence="1">
    <location>
        <begin position="23"/>
        <end position="205"/>
    </location>
</feature>
<sequence>MDVPLCLLTRPEAQSRALAAELPGIDVLIAPILRIEPLEFDPAVVADAPGFVFTSANAVPNAGAARGRAALCVGAQTAEAARAAGFSVIIGPGDADGLLPMLDGRENWLHLHGRHRARELPVPGLAVYDQKAQPLSSAARSAITGIRPLLLPVFSPRSAELLSEAVAKATAPITVIAISDRAASAYAGPSHRRFVVPHPDRAAMVQAILSQSGTERTGLRWVERERGAR</sequence>
<dbReference type="Gene3D" id="3.40.50.10090">
    <property type="match status" value="1"/>
</dbReference>
<evidence type="ECO:0000313" key="3">
    <source>
        <dbReference type="Proteomes" id="UP000315344"/>
    </source>
</evidence>
<accession>A0A533I740</accession>
<dbReference type="GO" id="GO:0004852">
    <property type="term" value="F:uroporphyrinogen-III synthase activity"/>
    <property type="evidence" value="ECO:0007669"/>
    <property type="project" value="InterPro"/>
</dbReference>
<dbReference type="InterPro" id="IPR036108">
    <property type="entry name" value="4pyrrol_syn_uPrphyn_synt_sf"/>
</dbReference>
<evidence type="ECO:0000259" key="1">
    <source>
        <dbReference type="Pfam" id="PF02602"/>
    </source>
</evidence>
<evidence type="ECO:0000313" key="2">
    <source>
        <dbReference type="EMBL" id="TKW66337.1"/>
    </source>
</evidence>
<dbReference type="GO" id="GO:0033014">
    <property type="term" value="P:tetrapyrrole biosynthetic process"/>
    <property type="evidence" value="ECO:0007669"/>
    <property type="project" value="InterPro"/>
</dbReference>
<dbReference type="InterPro" id="IPR003754">
    <property type="entry name" value="4pyrrol_synth_uPrphyn_synth"/>
</dbReference>
<protein>
    <submittedName>
        <fullName evidence="2">Uroporphyrinogen-III synthase</fullName>
    </submittedName>
</protein>
<dbReference type="AlphaFoldDB" id="A0A533I740"/>
<proteinExistence type="predicted"/>
<organism evidence="2 3">
    <name type="scientific">Paracoccus denitrificans</name>
    <dbReference type="NCBI Taxonomy" id="266"/>
    <lineage>
        <taxon>Bacteria</taxon>
        <taxon>Pseudomonadati</taxon>
        <taxon>Pseudomonadota</taxon>
        <taxon>Alphaproteobacteria</taxon>
        <taxon>Rhodobacterales</taxon>
        <taxon>Paracoccaceae</taxon>
        <taxon>Paracoccus</taxon>
    </lineage>
</organism>
<dbReference type="Pfam" id="PF02602">
    <property type="entry name" value="HEM4"/>
    <property type="match status" value="1"/>
</dbReference>
<name>A0A533I740_PARDE</name>
<reference evidence="2 3" key="1">
    <citation type="journal article" date="2017" name="Nat. Commun.">
        <title>In situ click chemistry generation of cyclooxygenase-2 inhibitors.</title>
        <authorList>
            <person name="Bhardwaj A."/>
            <person name="Kaur J."/>
            <person name="Wuest M."/>
            <person name="Wuest F."/>
        </authorList>
    </citation>
    <scope>NUCLEOTIDE SEQUENCE [LARGE SCALE GENOMIC DNA]</scope>
    <source>
        <strain evidence="2">S2_012_000_R3_94</strain>
    </source>
</reference>
<gene>
    <name evidence="2" type="ORF">DI616_10265</name>
</gene>
<dbReference type="Proteomes" id="UP000315344">
    <property type="component" value="Unassembled WGS sequence"/>
</dbReference>
<comment type="caution">
    <text evidence="2">The sequence shown here is derived from an EMBL/GenBank/DDBJ whole genome shotgun (WGS) entry which is preliminary data.</text>
</comment>
<dbReference type="EMBL" id="VAFL01000007">
    <property type="protein sequence ID" value="TKW66337.1"/>
    <property type="molecule type" value="Genomic_DNA"/>
</dbReference>